<dbReference type="AlphaFoldDB" id="A0A7W9Z1E5"/>
<evidence type="ECO:0000313" key="2">
    <source>
        <dbReference type="Proteomes" id="UP000535501"/>
    </source>
</evidence>
<dbReference type="EMBL" id="JACHEJ010000024">
    <property type="protein sequence ID" value="MBB6182260.1"/>
    <property type="molecule type" value="Genomic_DNA"/>
</dbReference>
<protein>
    <submittedName>
        <fullName evidence="1">Uncharacterized protein</fullName>
    </submittedName>
</protein>
<evidence type="ECO:0000313" key="1">
    <source>
        <dbReference type="EMBL" id="MBB6182260.1"/>
    </source>
</evidence>
<dbReference type="Proteomes" id="UP000535501">
    <property type="component" value="Unassembled WGS sequence"/>
</dbReference>
<proteinExistence type="predicted"/>
<name>A0A7W9Z1E5_9HYPH</name>
<keyword evidence="2" id="KW-1185">Reference proteome</keyword>
<accession>A0A7W9Z1E5</accession>
<sequence>MFFVISIDRWAFDCQDHWALNGHRERAAASKGSAMTYFL</sequence>
<reference evidence="1 2" key="1">
    <citation type="submission" date="2020-08" db="EMBL/GenBank/DDBJ databases">
        <title>Genomic Encyclopedia of Type Strains, Phase IV (KMG-IV): sequencing the most valuable type-strain genomes for metagenomic binning, comparative biology and taxonomic classification.</title>
        <authorList>
            <person name="Goeker M."/>
        </authorList>
    </citation>
    <scope>NUCLEOTIDE SEQUENCE [LARGE SCALE GENOMIC DNA]</scope>
    <source>
        <strain evidence="1 2">DSM 102134</strain>
    </source>
</reference>
<comment type="caution">
    <text evidence="1">The sequence shown here is derived from an EMBL/GenBank/DDBJ whole genome shotgun (WGS) entry which is preliminary data.</text>
</comment>
<gene>
    <name evidence="1" type="ORF">HNQ75_004249</name>
</gene>
<organism evidence="1 2">
    <name type="scientific">Pseudorhizobium flavum</name>
    <dbReference type="NCBI Taxonomy" id="1335061"/>
    <lineage>
        <taxon>Bacteria</taxon>
        <taxon>Pseudomonadati</taxon>
        <taxon>Pseudomonadota</taxon>
        <taxon>Alphaproteobacteria</taxon>
        <taxon>Hyphomicrobiales</taxon>
        <taxon>Rhizobiaceae</taxon>
        <taxon>Rhizobium/Agrobacterium group</taxon>
        <taxon>Pseudorhizobium</taxon>
    </lineage>
</organism>